<proteinExistence type="predicted"/>
<evidence type="ECO:0000313" key="3">
    <source>
        <dbReference type="Proteomes" id="UP001524460"/>
    </source>
</evidence>
<keyword evidence="3" id="KW-1185">Reference proteome</keyword>
<evidence type="ECO:0000256" key="1">
    <source>
        <dbReference type="SAM" id="Coils"/>
    </source>
</evidence>
<evidence type="ECO:0000313" key="2">
    <source>
        <dbReference type="EMBL" id="MCQ1061314.1"/>
    </source>
</evidence>
<comment type="caution">
    <text evidence="2">The sequence shown here is derived from an EMBL/GenBank/DDBJ whole genome shotgun (WGS) entry which is preliminary data.</text>
</comment>
<accession>A0ABT1NDA5</accession>
<dbReference type="Proteomes" id="UP001524460">
    <property type="component" value="Unassembled WGS sequence"/>
</dbReference>
<sequence>MGISLLAGCSTPSPTAADIAAQEAEAMAIRMEAEKQRLSAEQKLVEQQLNNIPLWALNPPEHDSEGIYAVGISDSKRADVAIRKASLQAQFELAKAYQQELIVMNAHTFRIMVRLVFLSSIRS</sequence>
<keyword evidence="1" id="KW-0175">Coiled coil</keyword>
<dbReference type="RefSeq" id="WP_255045430.1">
    <property type="nucleotide sequence ID" value="NZ_JANEYT010000139.1"/>
</dbReference>
<gene>
    <name evidence="2" type="ORF">NHN17_25150</name>
</gene>
<dbReference type="EMBL" id="JANEYT010000139">
    <property type="protein sequence ID" value="MCQ1061314.1"/>
    <property type="molecule type" value="Genomic_DNA"/>
</dbReference>
<protein>
    <submittedName>
        <fullName evidence="2">Uncharacterized protein</fullName>
    </submittedName>
</protein>
<name>A0ABT1NDA5_9GAMM</name>
<organism evidence="2 3">
    <name type="scientific">Photobacterium pectinilyticum</name>
    <dbReference type="NCBI Taxonomy" id="2906793"/>
    <lineage>
        <taxon>Bacteria</taxon>
        <taxon>Pseudomonadati</taxon>
        <taxon>Pseudomonadota</taxon>
        <taxon>Gammaproteobacteria</taxon>
        <taxon>Vibrionales</taxon>
        <taxon>Vibrionaceae</taxon>
        <taxon>Photobacterium</taxon>
    </lineage>
</organism>
<reference evidence="2 3" key="1">
    <citation type="submission" date="2022-07" db="EMBL/GenBank/DDBJ databases">
        <title>Photobacterium pectinilyticum sp. nov., a marine bacterium isolated from surface seawater of Qingdao offshore.</title>
        <authorList>
            <person name="Wang X."/>
        </authorList>
    </citation>
    <scope>NUCLEOTIDE SEQUENCE [LARGE SCALE GENOMIC DNA]</scope>
    <source>
        <strain evidence="2 3">ZSDE20</strain>
    </source>
</reference>
<feature type="coiled-coil region" evidence="1">
    <location>
        <begin position="21"/>
        <end position="51"/>
    </location>
</feature>